<dbReference type="InterPro" id="IPR027417">
    <property type="entry name" value="P-loop_NTPase"/>
</dbReference>
<protein>
    <submittedName>
        <fullName evidence="5">DNA primase</fullName>
    </submittedName>
</protein>
<evidence type="ECO:0000259" key="4">
    <source>
        <dbReference type="PROSITE" id="PS51206"/>
    </source>
</evidence>
<dbReference type="GO" id="GO:0005524">
    <property type="term" value="F:ATP binding"/>
    <property type="evidence" value="ECO:0007669"/>
    <property type="project" value="UniProtKB-KW"/>
</dbReference>
<dbReference type="InterPro" id="IPR051620">
    <property type="entry name" value="ORF904-like_C"/>
</dbReference>
<evidence type="ECO:0000256" key="2">
    <source>
        <dbReference type="ARBA" id="ARBA00022801"/>
    </source>
</evidence>
<keyword evidence="3" id="KW-0067">ATP-binding</keyword>
<organism evidence="5">
    <name type="scientific">Catovirus CTV1</name>
    <dbReference type="NCBI Taxonomy" id="1977631"/>
    <lineage>
        <taxon>Viruses</taxon>
        <taxon>Varidnaviria</taxon>
        <taxon>Bamfordvirae</taxon>
        <taxon>Nucleocytoviricota</taxon>
        <taxon>Megaviricetes</taxon>
        <taxon>Imitervirales</taxon>
        <taxon>Mimiviridae</taxon>
        <taxon>Klosneuvirinae</taxon>
        <taxon>Catovirus</taxon>
    </lineage>
</organism>
<keyword evidence="1" id="KW-0547">Nucleotide-binding</keyword>
<proteinExistence type="predicted"/>
<dbReference type="PANTHER" id="PTHR35372">
    <property type="entry name" value="ATP BINDING PROTEIN-RELATED"/>
    <property type="match status" value="1"/>
</dbReference>
<dbReference type="GO" id="GO:0016787">
    <property type="term" value="F:hydrolase activity"/>
    <property type="evidence" value="ECO:0007669"/>
    <property type="project" value="UniProtKB-KW"/>
</dbReference>
<dbReference type="InterPro" id="IPR014015">
    <property type="entry name" value="Helicase_SF3_DNA-vir"/>
</dbReference>
<dbReference type="Gene3D" id="3.40.50.300">
    <property type="entry name" value="P-loop containing nucleotide triphosphate hydrolases"/>
    <property type="match status" value="1"/>
</dbReference>
<sequence length="239" mass="27641">MTTGYDWIEPKQCEVSKINDMLNCVFPDSAEKNLFLEILATGLEARCLEKFIIMNGSGRNSKGLINDLYLRALGEYGMVANNAILFEKNKTGSNPEKNNLHKKRYVVFREPSKNNKFENSVVKELTGGGEFSARGHHENKTAKKLFLTTVVECNDKPLFAEEPKRAELDRLINILFGSTFTDDPSEVDVSKRIYPANKEYKTIEFQEQYKRSLLRIVMDAHKNYSKRDYCFDIPKRFKW</sequence>
<reference evidence="5" key="1">
    <citation type="journal article" date="2017" name="Science">
        <title>Giant viruses with an expanded complement of translation system components.</title>
        <authorList>
            <person name="Schulz F."/>
            <person name="Yutin N."/>
            <person name="Ivanova N.N."/>
            <person name="Ortega D.R."/>
            <person name="Lee T.K."/>
            <person name="Vierheilig J."/>
            <person name="Daims H."/>
            <person name="Horn M."/>
            <person name="Wagner M."/>
            <person name="Jensen G.J."/>
            <person name="Kyrpides N.C."/>
            <person name="Koonin E.V."/>
            <person name="Woyke T."/>
        </authorList>
    </citation>
    <scope>NUCLEOTIDE SEQUENCE</scope>
    <source>
        <strain evidence="5">CTV1</strain>
    </source>
</reference>
<name>A0A1V0SA43_9VIRU</name>
<dbReference type="PROSITE" id="PS51206">
    <property type="entry name" value="SF3_HELICASE_1"/>
    <property type="match status" value="1"/>
</dbReference>
<feature type="domain" description="SF3 helicase" evidence="4">
    <location>
        <begin position="30"/>
        <end position="189"/>
    </location>
</feature>
<keyword evidence="2" id="KW-0378">Hydrolase</keyword>
<accession>A0A1V0SA43</accession>
<evidence type="ECO:0000256" key="1">
    <source>
        <dbReference type="ARBA" id="ARBA00022741"/>
    </source>
</evidence>
<evidence type="ECO:0000313" key="5">
    <source>
        <dbReference type="EMBL" id="ARF08563.1"/>
    </source>
</evidence>
<dbReference type="PANTHER" id="PTHR35372:SF2">
    <property type="entry name" value="SF3 HELICASE DOMAIN-CONTAINING PROTEIN"/>
    <property type="match status" value="1"/>
</dbReference>
<gene>
    <name evidence="5" type="ORF">Catovirus_1_613</name>
</gene>
<evidence type="ECO:0000256" key="3">
    <source>
        <dbReference type="ARBA" id="ARBA00022840"/>
    </source>
</evidence>
<dbReference type="EMBL" id="KY684083">
    <property type="protein sequence ID" value="ARF08563.1"/>
    <property type="molecule type" value="Genomic_DNA"/>
</dbReference>